<dbReference type="PANTHER" id="PTHR21145:SF12">
    <property type="entry name" value="CHORISMATE MUTASE"/>
    <property type="match status" value="1"/>
</dbReference>
<dbReference type="GO" id="GO:0046417">
    <property type="term" value="P:chorismate metabolic process"/>
    <property type="evidence" value="ECO:0007669"/>
    <property type="project" value="InterPro"/>
</dbReference>
<keyword evidence="7" id="KW-0413">Isomerase</keyword>
<dbReference type="InterPro" id="IPR036263">
    <property type="entry name" value="Chorismate_II_sf"/>
</dbReference>
<evidence type="ECO:0000256" key="5">
    <source>
        <dbReference type="ARBA" id="ARBA00022605"/>
    </source>
</evidence>
<keyword evidence="6" id="KW-0057">Aromatic amino acid biosynthesis</keyword>
<dbReference type="SUPFAM" id="SSF48600">
    <property type="entry name" value="Chorismate mutase II"/>
    <property type="match status" value="1"/>
</dbReference>
<keyword evidence="4" id="KW-0963">Cytoplasm</keyword>
<reference evidence="9 10" key="1">
    <citation type="submission" date="2017-03" db="EMBL/GenBank/DDBJ databases">
        <title>WGS assembly of Porphyra umbilicalis.</title>
        <authorList>
            <person name="Brawley S.H."/>
            <person name="Blouin N.A."/>
            <person name="Ficko-Blean E."/>
            <person name="Wheeler G.L."/>
            <person name="Lohr M."/>
            <person name="Goodson H.V."/>
            <person name="Jenkins J.W."/>
            <person name="Blaby-Haas C.E."/>
            <person name="Helliwell K.E."/>
            <person name="Chan C."/>
            <person name="Marriage T."/>
            <person name="Bhattacharya D."/>
            <person name="Klein A.S."/>
            <person name="Badis Y."/>
            <person name="Brodie J."/>
            <person name="Cao Y."/>
            <person name="Collen J."/>
            <person name="Dittami S.M."/>
            <person name="Gachon C.M."/>
            <person name="Green B.R."/>
            <person name="Karpowicz S."/>
            <person name="Kim J.W."/>
            <person name="Kudahl U."/>
            <person name="Lin S."/>
            <person name="Michel G."/>
            <person name="Mittag M."/>
            <person name="Olson B.J."/>
            <person name="Pangilinan J."/>
            <person name="Peng Y."/>
            <person name="Qiu H."/>
            <person name="Shu S."/>
            <person name="Singer J.T."/>
            <person name="Smith A.G."/>
            <person name="Sprecher B.N."/>
            <person name="Wagner V."/>
            <person name="Wang W."/>
            <person name="Wang Z.-Y."/>
            <person name="Yan J."/>
            <person name="Yarish C."/>
            <person name="Zoeuner-Riek S."/>
            <person name="Zhuang Y."/>
            <person name="Zou Y."/>
            <person name="Lindquist E.A."/>
            <person name="Grimwood J."/>
            <person name="Barry K."/>
            <person name="Rokhsar D.S."/>
            <person name="Schmutz J."/>
            <person name="Stiller J.W."/>
            <person name="Grossman A.R."/>
            <person name="Prochnik S.E."/>
        </authorList>
    </citation>
    <scope>NUCLEOTIDE SEQUENCE [LARGE SCALE GENOMIC DNA]</scope>
    <source>
        <strain evidence="9">4086291</strain>
    </source>
</reference>
<evidence type="ECO:0000256" key="4">
    <source>
        <dbReference type="ARBA" id="ARBA00022490"/>
    </source>
</evidence>
<evidence type="ECO:0000313" key="10">
    <source>
        <dbReference type="Proteomes" id="UP000218209"/>
    </source>
</evidence>
<organism evidence="9 10">
    <name type="scientific">Porphyra umbilicalis</name>
    <name type="common">Purple laver</name>
    <name type="synonym">Red alga</name>
    <dbReference type="NCBI Taxonomy" id="2786"/>
    <lineage>
        <taxon>Eukaryota</taxon>
        <taxon>Rhodophyta</taxon>
        <taxon>Bangiophyceae</taxon>
        <taxon>Bangiales</taxon>
        <taxon>Bangiaceae</taxon>
        <taxon>Porphyra</taxon>
    </lineage>
</organism>
<comment type="subcellular location">
    <subcellularLocation>
        <location evidence="1">Cytoplasm</location>
    </subcellularLocation>
</comment>
<dbReference type="Gene3D" id="1.10.590.10">
    <property type="entry name" value="Chorismate mutase, AroQ class superfamily, eukaryotic"/>
    <property type="match status" value="1"/>
</dbReference>
<sequence length="430" mass="44506">MSGLLRVGEGATTGTHCWTAGGSTDAAAFVVAPFPAAPAPGRPPAVRAGRATTRLRRWSGSRPRWGPLLVPPTTVRRRAAAPMAVASQEPHESVAPAAVPPAPAWGAVASAAKGVGGPAAATAAATAAAEAAAAAAATSGNGDAAAVANGDDAATGGGGGGAGAATAAATPASGVDFHGIPNPGAGAKLTLSDLRSRLLRQEETIIFALIERAQFRLNPLAYTPGALVPGYPGTFSRYLLHELEVAYAKTRRYTSPDEHPFTADLPASVLPPLDYPPTLVPNSVNVNPEIEAAYVGQMLSRVCEGGDDQNYGSSAACDAACLQALSKRVHYGKFVAEAKFQEDPAAYTALIRAEDRQGIWDALTNSAVEEVLLRRVRRKAMAYGGDVRDVPVVGAEGKYKVDPQAISDIYRDIIIPLTKKVEVEYLMQRV</sequence>
<dbReference type="GO" id="GO:0004106">
    <property type="term" value="F:chorismate mutase activity"/>
    <property type="evidence" value="ECO:0007669"/>
    <property type="project" value="UniProtKB-EC"/>
</dbReference>
<gene>
    <name evidence="9" type="ORF">BU14_2195s0001</name>
</gene>
<dbReference type="PANTHER" id="PTHR21145">
    <property type="entry name" value="CHORISMATE MUTASE"/>
    <property type="match status" value="1"/>
</dbReference>
<evidence type="ECO:0000256" key="7">
    <source>
        <dbReference type="ARBA" id="ARBA00023235"/>
    </source>
</evidence>
<dbReference type="PROSITE" id="PS51169">
    <property type="entry name" value="CHORISMATE_MUT_3"/>
    <property type="match status" value="1"/>
</dbReference>
<dbReference type="InterPro" id="IPR037039">
    <property type="entry name" value="CM_AroQ_sf_eucaryotic"/>
</dbReference>
<evidence type="ECO:0000256" key="2">
    <source>
        <dbReference type="ARBA" id="ARBA00004817"/>
    </source>
</evidence>
<dbReference type="Proteomes" id="UP000218209">
    <property type="component" value="Unassembled WGS sequence"/>
</dbReference>
<name>A0A1X6NJW4_PORUM</name>
<proteinExistence type="predicted"/>
<dbReference type="NCBIfam" id="TIGR01802">
    <property type="entry name" value="CM_pl-yst"/>
    <property type="match status" value="1"/>
</dbReference>
<dbReference type="EC" id="5.4.99.5" evidence="3"/>
<dbReference type="AlphaFoldDB" id="A0A1X6NJW4"/>
<dbReference type="GO" id="GO:0009073">
    <property type="term" value="P:aromatic amino acid family biosynthetic process"/>
    <property type="evidence" value="ECO:0007669"/>
    <property type="project" value="UniProtKB-KW"/>
</dbReference>
<dbReference type="GO" id="GO:0008652">
    <property type="term" value="P:amino acid biosynthetic process"/>
    <property type="evidence" value="ECO:0007669"/>
    <property type="project" value="UniProtKB-KW"/>
</dbReference>
<keyword evidence="5" id="KW-0028">Amino-acid biosynthesis</keyword>
<dbReference type="OrthoDB" id="191918at2759"/>
<evidence type="ECO:0000256" key="1">
    <source>
        <dbReference type="ARBA" id="ARBA00004496"/>
    </source>
</evidence>
<evidence type="ECO:0000259" key="8">
    <source>
        <dbReference type="Pfam" id="PF01817"/>
    </source>
</evidence>
<dbReference type="UniPathway" id="UPA00120">
    <property type="reaction ID" value="UER00203"/>
</dbReference>
<evidence type="ECO:0000256" key="3">
    <source>
        <dbReference type="ARBA" id="ARBA00012404"/>
    </source>
</evidence>
<feature type="domain" description="Chorismate mutase" evidence="8">
    <location>
        <begin position="312"/>
        <end position="422"/>
    </location>
</feature>
<dbReference type="EMBL" id="KV920042">
    <property type="protein sequence ID" value="OSX68830.1"/>
    <property type="molecule type" value="Genomic_DNA"/>
</dbReference>
<dbReference type="GO" id="GO:0005737">
    <property type="term" value="C:cytoplasm"/>
    <property type="evidence" value="ECO:0007669"/>
    <property type="project" value="UniProtKB-SubCell"/>
</dbReference>
<dbReference type="Pfam" id="PF01817">
    <property type="entry name" value="CM_2"/>
    <property type="match status" value="1"/>
</dbReference>
<accession>A0A1X6NJW4</accession>
<comment type="pathway">
    <text evidence="2">Metabolic intermediate biosynthesis; prephenate biosynthesis; prephenate from chorismate: step 1/1.</text>
</comment>
<evidence type="ECO:0000256" key="6">
    <source>
        <dbReference type="ARBA" id="ARBA00023141"/>
    </source>
</evidence>
<dbReference type="InterPro" id="IPR008238">
    <property type="entry name" value="Chorismate_mutase_AroQ_euk"/>
</dbReference>
<evidence type="ECO:0000313" key="9">
    <source>
        <dbReference type="EMBL" id="OSX68830.1"/>
    </source>
</evidence>
<keyword evidence="10" id="KW-1185">Reference proteome</keyword>
<dbReference type="InterPro" id="IPR002701">
    <property type="entry name" value="CM_II_prokaryot"/>
</dbReference>
<protein>
    <recommendedName>
        <fullName evidence="3">chorismate mutase</fullName>
        <ecNumber evidence="3">5.4.99.5</ecNumber>
    </recommendedName>
</protein>